<feature type="compositionally biased region" description="Polar residues" evidence="1">
    <location>
        <begin position="426"/>
        <end position="441"/>
    </location>
</feature>
<gene>
    <name evidence="2" type="ORF">Pc21g16280</name>
    <name evidence="2" type="ORF">PCH_Pc21g16280</name>
</gene>
<evidence type="ECO:0000313" key="3">
    <source>
        <dbReference type="Proteomes" id="UP000000724"/>
    </source>
</evidence>
<feature type="region of interest" description="Disordered" evidence="1">
    <location>
        <begin position="204"/>
        <end position="278"/>
    </location>
</feature>
<feature type="region of interest" description="Disordered" evidence="1">
    <location>
        <begin position="582"/>
        <end position="635"/>
    </location>
</feature>
<dbReference type="VEuPathDB" id="FungiDB:PCH_Pc21g16280"/>
<feature type="compositionally biased region" description="Basic residues" evidence="1">
    <location>
        <begin position="253"/>
        <end position="264"/>
    </location>
</feature>
<dbReference type="OrthoDB" id="4966at2759"/>
<dbReference type="AlphaFoldDB" id="B6HKY6"/>
<feature type="compositionally biased region" description="Polar residues" evidence="1">
    <location>
        <begin position="51"/>
        <end position="66"/>
    </location>
</feature>
<accession>B6HKY6</accession>
<evidence type="ECO:0000256" key="1">
    <source>
        <dbReference type="SAM" id="MobiDB-lite"/>
    </source>
</evidence>
<feature type="compositionally biased region" description="Polar residues" evidence="1">
    <location>
        <begin position="223"/>
        <end position="233"/>
    </location>
</feature>
<feature type="compositionally biased region" description="Low complexity" evidence="1">
    <location>
        <begin position="619"/>
        <end position="635"/>
    </location>
</feature>
<feature type="region of interest" description="Disordered" evidence="1">
    <location>
        <begin position="51"/>
        <end position="87"/>
    </location>
</feature>
<protein>
    <submittedName>
        <fullName evidence="2">Uncharacterized protein</fullName>
    </submittedName>
</protein>
<dbReference type="HOGENOM" id="CLU_407735_0_0_1"/>
<feature type="compositionally biased region" description="Polar residues" evidence="1">
    <location>
        <begin position="73"/>
        <end position="86"/>
    </location>
</feature>
<dbReference type="Proteomes" id="UP000000724">
    <property type="component" value="Contig Pc00c21"/>
</dbReference>
<feature type="region of interest" description="Disordered" evidence="1">
    <location>
        <begin position="421"/>
        <end position="465"/>
    </location>
</feature>
<proteinExistence type="predicted"/>
<dbReference type="EMBL" id="AM920436">
    <property type="protein sequence ID" value="CAP96525.1"/>
    <property type="molecule type" value="Genomic_DNA"/>
</dbReference>
<dbReference type="OMA" id="YHAGTEH"/>
<feature type="compositionally biased region" description="Polar residues" evidence="1">
    <location>
        <begin position="595"/>
        <end position="613"/>
    </location>
</feature>
<keyword evidence="3" id="KW-1185">Reference proteome</keyword>
<evidence type="ECO:0000313" key="2">
    <source>
        <dbReference type="EMBL" id="CAP96525.1"/>
    </source>
</evidence>
<name>B6HKY6_PENRW</name>
<dbReference type="GeneID" id="8309847"/>
<dbReference type="KEGG" id="pcs:N7525_008156"/>
<reference evidence="2 3" key="1">
    <citation type="journal article" date="2008" name="Nat. Biotechnol.">
        <title>Genome sequencing and analysis of the filamentous fungus Penicillium chrysogenum.</title>
        <authorList>
            <person name="van den Berg M.A."/>
            <person name="Albang R."/>
            <person name="Albermann K."/>
            <person name="Badger J.H."/>
            <person name="Daran J.-M."/>
            <person name="Driessen A.J.M."/>
            <person name="Garcia-Estrada C."/>
            <person name="Fedorova N.D."/>
            <person name="Harris D.M."/>
            <person name="Heijne W.H.M."/>
            <person name="Joardar V.S."/>
            <person name="Kiel J.A.K.W."/>
            <person name="Kovalchuk A."/>
            <person name="Martin J.F."/>
            <person name="Nierman W.C."/>
            <person name="Nijland J.G."/>
            <person name="Pronk J.T."/>
            <person name="Roubos J.A."/>
            <person name="van der Klei I.J."/>
            <person name="van Peij N.N.M.E."/>
            <person name="Veenhuis M."/>
            <person name="von Doehren H."/>
            <person name="Wagner C."/>
            <person name="Wortman J.R."/>
            <person name="Bovenberg R.A.L."/>
        </authorList>
    </citation>
    <scope>NUCLEOTIDE SEQUENCE [LARGE SCALE GENOMIC DNA]</scope>
    <source>
        <strain evidence="3">ATCC 28089 / DSM 1075 / NRRL 1951 / Wisconsin 54-1255</strain>
    </source>
</reference>
<sequence>MTLICLQKNRLVAFKSVEHPAPEGVCPVNTEHGSMRLTGMQLKEQILQSNTMQNHAWRSASPGLSSSDDDTDSFGNGQTGANNATRSRLVHSHVTLEILQAHLDADAESDSSEASGPRVHPDFFVHLENLRRVNEANRANARREAEAWYHDFLIHQALHEFTIDANNQSSQVANQFNQPSYHAGTEHGLQPSAMGMPEQYEIQDSTAAGPSQPRPPHVRFETPHSTGHVSTRGHSYHHRPPSPYPTANPASHVHTRDRSHHHRPPSPYPTAGQGQRSTLRNYVPTIFTRYHLPYHTEDQGQRSTFRNYGPTAFTRYHATTTSTPQPQEYTEHGNPYAVPPEPALLPEDAIPYDPERLLQAWLIRQQLIAGIRPEDIQPMGQRNGARHRTPPHTVLNESGAHILRIENARFDGVMLPLPALPWLPQRPNNSRTAPASSNTQDGRGPPTGPSIMTAPDSANTLNSPVGPHLPAAAMNSPVGPHLPAAATNSPVGPHLPAAVTNSPVGSHLPAAAMNSPVGPHLPAAVMNSPVGSHLQAVSDPTSVPEQISEVLNEHVAESETDSHMAAFFQHLRLHEDANSVSVSMPGLLPGPSRTEPGSSDNSRAPVVTPQSQGRGFLTPSPSSSEGSEAGYVSSP</sequence>
<organism evidence="2 3">
    <name type="scientific">Penicillium rubens (strain ATCC 28089 / DSM 1075 / NRRL 1951 / Wisconsin 54-1255)</name>
    <name type="common">Penicillium chrysogenum</name>
    <dbReference type="NCBI Taxonomy" id="500485"/>
    <lineage>
        <taxon>Eukaryota</taxon>
        <taxon>Fungi</taxon>
        <taxon>Dikarya</taxon>
        <taxon>Ascomycota</taxon>
        <taxon>Pezizomycotina</taxon>
        <taxon>Eurotiomycetes</taxon>
        <taxon>Eurotiomycetidae</taxon>
        <taxon>Eurotiales</taxon>
        <taxon>Aspergillaceae</taxon>
        <taxon>Penicillium</taxon>
        <taxon>Penicillium chrysogenum species complex</taxon>
    </lineage>
</organism>